<keyword evidence="1" id="KW-0472">Membrane</keyword>
<keyword evidence="3" id="KW-1185">Reference proteome</keyword>
<evidence type="ECO:0000313" key="2">
    <source>
        <dbReference type="EMBL" id="PIB24413.1"/>
    </source>
</evidence>
<evidence type="ECO:0000256" key="1">
    <source>
        <dbReference type="SAM" id="Phobius"/>
    </source>
</evidence>
<dbReference type="EMBL" id="MDGM01000012">
    <property type="protein sequence ID" value="PIB24413.1"/>
    <property type="molecule type" value="Genomic_DNA"/>
</dbReference>
<feature type="transmembrane region" description="Helical" evidence="1">
    <location>
        <begin position="21"/>
        <end position="42"/>
    </location>
</feature>
<keyword evidence="1" id="KW-0812">Transmembrane</keyword>
<dbReference type="Proteomes" id="UP000231516">
    <property type="component" value="Unassembled WGS sequence"/>
</dbReference>
<name>A0A2G5K5W7_9RHOB</name>
<dbReference type="InterPro" id="IPR045519">
    <property type="entry name" value="DUF6476"/>
</dbReference>
<reference evidence="2 3" key="1">
    <citation type="submission" date="2016-08" db="EMBL/GenBank/DDBJ databases">
        <title>Draft genome of Amylibacter sp. strain 4G11.</title>
        <authorList>
            <person name="Wong S.-K."/>
            <person name="Hamasaki K."/>
            <person name="Yoshizawa S."/>
        </authorList>
    </citation>
    <scope>NUCLEOTIDE SEQUENCE [LARGE SCALE GENOMIC DNA]</scope>
    <source>
        <strain evidence="2 3">4G11</strain>
    </source>
</reference>
<dbReference type="OrthoDB" id="7872651at2"/>
<dbReference type="Pfam" id="PF20082">
    <property type="entry name" value="DUF6476"/>
    <property type="match status" value="1"/>
</dbReference>
<keyword evidence="1" id="KW-1133">Transmembrane helix</keyword>
<sequence length="101" mass="11370">MSDTSQEEMPEPANLRFLRRLITILLITMIVGFVALILLFVMRFSQEPAPIALPSEITLPDGAKPAAFTQGRDWYAIVTDDDRILVFDRANGALRHDIDVK</sequence>
<evidence type="ECO:0000313" key="3">
    <source>
        <dbReference type="Proteomes" id="UP000231516"/>
    </source>
</evidence>
<accession>A0A2G5K5W7</accession>
<dbReference type="AlphaFoldDB" id="A0A2G5K5W7"/>
<protein>
    <submittedName>
        <fullName evidence="2">Uncharacterized protein</fullName>
    </submittedName>
</protein>
<comment type="caution">
    <text evidence="2">The sequence shown here is derived from an EMBL/GenBank/DDBJ whole genome shotgun (WGS) entry which is preliminary data.</text>
</comment>
<proteinExistence type="predicted"/>
<organism evidence="2 3">
    <name type="scientific">Paramylibacter kogurei</name>
    <dbReference type="NCBI Taxonomy" id="1889778"/>
    <lineage>
        <taxon>Bacteria</taxon>
        <taxon>Pseudomonadati</taxon>
        <taxon>Pseudomonadota</taxon>
        <taxon>Alphaproteobacteria</taxon>
        <taxon>Rhodobacterales</taxon>
        <taxon>Paracoccaceae</taxon>
        <taxon>Paramylibacter</taxon>
    </lineage>
</organism>
<gene>
    <name evidence="2" type="ORF">BFP76_04175</name>
</gene>
<dbReference type="RefSeq" id="WP_099592752.1">
    <property type="nucleotide sequence ID" value="NZ_MDGM01000012.1"/>
</dbReference>